<feature type="region of interest" description="Disordered" evidence="1">
    <location>
        <begin position="306"/>
        <end position="334"/>
    </location>
</feature>
<evidence type="ECO:0000313" key="3">
    <source>
        <dbReference type="EMBL" id="KWT70606.1"/>
    </source>
</evidence>
<sequence>MAFRFKPTERIEDGFQRIVAEQIARAQEILRNASEESIAVHEARKSIKRLRALLRLVRPSIGEKTFKSENAFLRDIGLSLSGARDRFVLAETLKKLGAEAQIEPRSLIADVCACIAGGSEASDPEQPRLAIKQADALLDEAKARLEALKFAGSQFDVVGAGLEQSYRRARLAFAEAYRSDDDEAFHEWRKGAQTHWRQMLLLAPAWPGYLGARAAEARALSQLLGDDHDLAVVVAFLQSEATTGVDEEGRACIAAKARDAQRALRAEAYARGQRLFAAGPKRLRRAVGEFWNAAAALKALEDDRAAELSGNGGNGGKARKRVTNVGRKVRKSAE</sequence>
<evidence type="ECO:0000256" key="1">
    <source>
        <dbReference type="SAM" id="MobiDB-lite"/>
    </source>
</evidence>
<proteinExistence type="predicted"/>
<dbReference type="OrthoDB" id="9810907at2"/>
<comment type="caution">
    <text evidence="3">The sequence shown here is derived from an EMBL/GenBank/DDBJ whole genome shotgun (WGS) entry which is preliminary data.</text>
</comment>
<dbReference type="PROSITE" id="PS51708">
    <property type="entry name" value="CHAD"/>
    <property type="match status" value="1"/>
</dbReference>
<dbReference type="PANTHER" id="PTHR39339:SF1">
    <property type="entry name" value="CHAD DOMAIN-CONTAINING PROTEIN"/>
    <property type="match status" value="1"/>
</dbReference>
<dbReference type="AlphaFoldDB" id="A0A109BL10"/>
<dbReference type="SMART" id="SM00880">
    <property type="entry name" value="CHAD"/>
    <property type="match status" value="1"/>
</dbReference>
<accession>A0A109BL10</accession>
<organism evidence="3 4">
    <name type="scientific">Hyphomicrobium sulfonivorans</name>
    <dbReference type="NCBI Taxonomy" id="121290"/>
    <lineage>
        <taxon>Bacteria</taxon>
        <taxon>Pseudomonadati</taxon>
        <taxon>Pseudomonadota</taxon>
        <taxon>Alphaproteobacteria</taxon>
        <taxon>Hyphomicrobiales</taxon>
        <taxon>Hyphomicrobiaceae</taxon>
        <taxon>Hyphomicrobium</taxon>
    </lineage>
</organism>
<evidence type="ECO:0000259" key="2">
    <source>
        <dbReference type="PROSITE" id="PS51708"/>
    </source>
</evidence>
<dbReference type="STRING" id="121290.APY04_0886"/>
<protein>
    <recommendedName>
        <fullName evidence="2">CHAD domain-containing protein</fullName>
    </recommendedName>
</protein>
<dbReference type="EMBL" id="LMTR01000030">
    <property type="protein sequence ID" value="KWT70606.1"/>
    <property type="molecule type" value="Genomic_DNA"/>
</dbReference>
<dbReference type="Pfam" id="PF05235">
    <property type="entry name" value="CHAD"/>
    <property type="match status" value="1"/>
</dbReference>
<dbReference type="InterPro" id="IPR007899">
    <property type="entry name" value="CHAD_dom"/>
</dbReference>
<gene>
    <name evidence="3" type="ORF">APY04_0886</name>
</gene>
<feature type="domain" description="CHAD" evidence="2">
    <location>
        <begin position="8"/>
        <end position="281"/>
    </location>
</feature>
<dbReference type="Gene3D" id="1.40.20.10">
    <property type="entry name" value="CHAD domain"/>
    <property type="match status" value="1"/>
</dbReference>
<feature type="compositionally biased region" description="Basic residues" evidence="1">
    <location>
        <begin position="317"/>
        <end position="334"/>
    </location>
</feature>
<dbReference type="InterPro" id="IPR038186">
    <property type="entry name" value="CHAD_dom_sf"/>
</dbReference>
<dbReference type="PANTHER" id="PTHR39339">
    <property type="entry name" value="SLR1444 PROTEIN"/>
    <property type="match status" value="1"/>
</dbReference>
<keyword evidence="4" id="KW-1185">Reference proteome</keyword>
<dbReference type="RefSeq" id="WP_068460049.1">
    <property type="nucleotide sequence ID" value="NZ_LMTR01000030.1"/>
</dbReference>
<evidence type="ECO:0000313" key="4">
    <source>
        <dbReference type="Proteomes" id="UP000059074"/>
    </source>
</evidence>
<name>A0A109BL10_HYPSL</name>
<dbReference type="Proteomes" id="UP000059074">
    <property type="component" value="Unassembled WGS sequence"/>
</dbReference>
<dbReference type="PATRIC" id="fig|121290.4.peg.1698"/>
<reference evidence="3 4" key="1">
    <citation type="submission" date="2015-10" db="EMBL/GenBank/DDBJ databases">
        <title>Transcriptomic analysis of a linuron degrading triple-species bacterial consortium.</title>
        <authorList>
            <person name="Albers P."/>
        </authorList>
    </citation>
    <scope>NUCLEOTIDE SEQUENCE [LARGE SCALE GENOMIC DNA]</scope>
    <source>
        <strain evidence="3 4">WDL6</strain>
    </source>
</reference>